<organism evidence="2 3">
    <name type="scientific">Sphingobacterium hotanense</name>
    <dbReference type="NCBI Taxonomy" id="649196"/>
    <lineage>
        <taxon>Bacteria</taxon>
        <taxon>Pseudomonadati</taxon>
        <taxon>Bacteroidota</taxon>
        <taxon>Sphingobacteriia</taxon>
        <taxon>Sphingobacteriales</taxon>
        <taxon>Sphingobacteriaceae</taxon>
        <taxon>Sphingobacterium</taxon>
    </lineage>
</organism>
<dbReference type="EMBL" id="JACAGK010000021">
    <property type="protein sequence ID" value="MDM1048400.1"/>
    <property type="molecule type" value="Genomic_DNA"/>
</dbReference>
<evidence type="ECO:0000313" key="2">
    <source>
        <dbReference type="EMBL" id="MDM1048400.1"/>
    </source>
</evidence>
<comment type="caution">
    <text evidence="2">The sequence shown here is derived from an EMBL/GenBank/DDBJ whole genome shotgun (WGS) entry which is preliminary data.</text>
</comment>
<gene>
    <name evidence="2" type="ORF">HX018_09140</name>
</gene>
<feature type="compositionally biased region" description="Low complexity" evidence="1">
    <location>
        <begin position="94"/>
        <end position="105"/>
    </location>
</feature>
<evidence type="ECO:0000313" key="3">
    <source>
        <dbReference type="Proteomes" id="UP001170954"/>
    </source>
</evidence>
<reference evidence="2" key="1">
    <citation type="submission" date="2020-06" db="EMBL/GenBank/DDBJ databases">
        <authorList>
            <person name="Dong N."/>
        </authorList>
    </citation>
    <scope>NUCLEOTIDE SEQUENCE</scope>
    <source>
        <strain evidence="2">R1692</strain>
    </source>
</reference>
<dbReference type="RefSeq" id="WP_286651208.1">
    <property type="nucleotide sequence ID" value="NZ_JACAGK010000021.1"/>
</dbReference>
<proteinExistence type="predicted"/>
<dbReference type="Proteomes" id="UP001170954">
    <property type="component" value="Unassembled WGS sequence"/>
</dbReference>
<protein>
    <submittedName>
        <fullName evidence="2">Uncharacterized protein</fullName>
    </submittedName>
</protein>
<sequence length="105" mass="11887">MELDIDKLVLLRLQKIPIGVSVKVSDIAKRDPSGFAQAVKRLIRAGWCEYEFTNDYSGVKRLDLPDFARDYFQKLKDEYTKKSGGRSSSDENCSPTTIIPRTSTP</sequence>
<evidence type="ECO:0000256" key="1">
    <source>
        <dbReference type="SAM" id="MobiDB-lite"/>
    </source>
</evidence>
<feature type="region of interest" description="Disordered" evidence="1">
    <location>
        <begin position="80"/>
        <end position="105"/>
    </location>
</feature>
<accession>A0ABT7NMB2</accession>
<name>A0ABT7NMB2_9SPHI</name>
<keyword evidence="3" id="KW-1185">Reference proteome</keyword>
<reference evidence="2" key="2">
    <citation type="journal article" date="2022" name="Sci. Total Environ.">
        <title>Prevalence, transmission, and molecular epidemiology of tet(X)-positive bacteria among humans, animals, and environmental niches in China: An epidemiological, and genomic-based study.</title>
        <authorList>
            <person name="Dong N."/>
            <person name="Zeng Y."/>
            <person name="Cai C."/>
            <person name="Sun C."/>
            <person name="Lu J."/>
            <person name="Liu C."/>
            <person name="Zhou H."/>
            <person name="Sun Q."/>
            <person name="Shu L."/>
            <person name="Wang H."/>
            <person name="Wang Y."/>
            <person name="Wang S."/>
            <person name="Wu C."/>
            <person name="Chan E.W."/>
            <person name="Chen G."/>
            <person name="Shen Z."/>
            <person name="Chen S."/>
            <person name="Zhang R."/>
        </authorList>
    </citation>
    <scope>NUCLEOTIDE SEQUENCE</scope>
    <source>
        <strain evidence="2">R1692</strain>
    </source>
</reference>